<reference evidence="3 4" key="1">
    <citation type="submission" date="2022-10" db="EMBL/GenBank/DDBJ databases">
        <title>Defluviimonas sp. nov., isolated from ocean surface water.</title>
        <authorList>
            <person name="He W."/>
            <person name="Wang L."/>
            <person name="Zhang D.-F."/>
        </authorList>
    </citation>
    <scope>NUCLEOTIDE SEQUENCE [LARGE SCALE GENOMIC DNA]</scope>
    <source>
        <strain evidence="3 4">WL0002</strain>
    </source>
</reference>
<dbReference type="EMBL" id="JAOWKY010000001">
    <property type="protein sequence ID" value="MCV2867177.1"/>
    <property type="molecule type" value="Genomic_DNA"/>
</dbReference>
<dbReference type="InterPro" id="IPR045865">
    <property type="entry name" value="ACT-like_dom_sf"/>
</dbReference>
<proteinExistence type="predicted"/>
<dbReference type="RefSeq" id="WP_263732843.1">
    <property type="nucleotide sequence ID" value="NZ_JAOWKY010000001.1"/>
</dbReference>
<sequence>MRGETDLARMLAGMEPRLHPDEFGYGLIPGRGGIPPGLVPFATVLEAEGLTIVAPRSALIRHGIAHRAGFACITLTVHSDLEAVGLTAAFARALAEAGLGANVIAGLHHDHILTNWDRRSEAVDRLLALARRDQA</sequence>
<name>A0ABT2Z7R0_9RHOB</name>
<keyword evidence="4" id="KW-1185">Reference proteome</keyword>
<dbReference type="PANTHER" id="PTHR39199">
    <property type="entry name" value="BLR5128 PROTEIN"/>
    <property type="match status" value="1"/>
</dbReference>
<dbReference type="PANTHER" id="PTHR39199:SF1">
    <property type="entry name" value="BLR5128 PROTEIN"/>
    <property type="match status" value="1"/>
</dbReference>
<evidence type="ECO:0000259" key="1">
    <source>
        <dbReference type="Pfam" id="PF10000"/>
    </source>
</evidence>
<evidence type="ECO:0000313" key="4">
    <source>
        <dbReference type="Proteomes" id="UP001652542"/>
    </source>
</evidence>
<evidence type="ECO:0000313" key="3">
    <source>
        <dbReference type="EMBL" id="MCV2867177.1"/>
    </source>
</evidence>
<dbReference type="Pfam" id="PF10000">
    <property type="entry name" value="ACT_3"/>
    <property type="match status" value="1"/>
</dbReference>
<feature type="domain" description="DUF2241" evidence="1">
    <location>
        <begin position="3"/>
        <end position="66"/>
    </location>
</feature>
<feature type="domain" description="CASTOR ACT" evidence="2">
    <location>
        <begin position="72"/>
        <end position="125"/>
    </location>
</feature>
<dbReference type="SUPFAM" id="SSF55021">
    <property type="entry name" value="ACT-like"/>
    <property type="match status" value="2"/>
</dbReference>
<protein>
    <submittedName>
        <fullName evidence="3">ACT domain-containing protein</fullName>
    </submittedName>
</protein>
<dbReference type="Pfam" id="PF13840">
    <property type="entry name" value="ACT_7"/>
    <property type="match status" value="1"/>
</dbReference>
<dbReference type="InterPro" id="IPR027795">
    <property type="entry name" value="CASTOR_ACT_dom"/>
</dbReference>
<dbReference type="InterPro" id="IPR018717">
    <property type="entry name" value="DUF2241"/>
</dbReference>
<organism evidence="3 4">
    <name type="scientific">Albidovulum marisflavi</name>
    <dbReference type="NCBI Taxonomy" id="2984159"/>
    <lineage>
        <taxon>Bacteria</taxon>
        <taxon>Pseudomonadati</taxon>
        <taxon>Pseudomonadota</taxon>
        <taxon>Alphaproteobacteria</taxon>
        <taxon>Rhodobacterales</taxon>
        <taxon>Paracoccaceae</taxon>
        <taxon>Albidovulum</taxon>
    </lineage>
</organism>
<dbReference type="Gene3D" id="3.30.2130.10">
    <property type="entry name" value="VC0802-like"/>
    <property type="match status" value="1"/>
</dbReference>
<comment type="caution">
    <text evidence="3">The sequence shown here is derived from an EMBL/GenBank/DDBJ whole genome shotgun (WGS) entry which is preliminary data.</text>
</comment>
<gene>
    <name evidence="3" type="ORF">OEW28_00870</name>
</gene>
<dbReference type="Proteomes" id="UP001652542">
    <property type="component" value="Unassembled WGS sequence"/>
</dbReference>
<evidence type="ECO:0000259" key="2">
    <source>
        <dbReference type="Pfam" id="PF13840"/>
    </source>
</evidence>
<accession>A0ABT2Z7R0</accession>